<evidence type="ECO:0000313" key="1">
    <source>
        <dbReference type="EMBL" id="KPW43694.1"/>
    </source>
</evidence>
<evidence type="ECO:0000313" key="2">
    <source>
        <dbReference type="Proteomes" id="UP000050425"/>
    </source>
</evidence>
<dbReference type="AlphaFoldDB" id="A0A0N8QM36"/>
<accession>A0A0N8QM36</accession>
<evidence type="ECO:0008006" key="3">
    <source>
        <dbReference type="Google" id="ProtNLM"/>
    </source>
</evidence>
<reference evidence="1 2" key="1">
    <citation type="submission" date="2015-09" db="EMBL/GenBank/DDBJ databases">
        <title>Genome announcement of multiple Pseudomonas syringae strains.</title>
        <authorList>
            <person name="Thakur S."/>
            <person name="Wang P.W."/>
            <person name="Gong Y."/>
            <person name="Weir B.S."/>
            <person name="Guttman D.S."/>
        </authorList>
    </citation>
    <scope>NUCLEOTIDE SEQUENCE [LARGE SCALE GENOMIC DNA]</scope>
    <source>
        <strain evidence="1 2">ICMP4303</strain>
    </source>
</reference>
<organism evidence="1 2">
    <name type="scientific">Pseudomonas syringae pv. antirrhini</name>
    <dbReference type="NCBI Taxonomy" id="251702"/>
    <lineage>
        <taxon>Bacteria</taxon>
        <taxon>Pseudomonadati</taxon>
        <taxon>Pseudomonadota</taxon>
        <taxon>Gammaproteobacteria</taxon>
        <taxon>Pseudomonadales</taxon>
        <taxon>Pseudomonadaceae</taxon>
        <taxon>Pseudomonas</taxon>
    </lineage>
</organism>
<dbReference type="PATRIC" id="fig|251702.3.peg.5122"/>
<proteinExistence type="predicted"/>
<dbReference type="RefSeq" id="WP_057419197.1">
    <property type="nucleotide sequence ID" value="NZ_LJPT01000173.1"/>
</dbReference>
<comment type="caution">
    <text evidence="1">The sequence shown here is derived from an EMBL/GenBank/DDBJ whole genome shotgun (WGS) entry which is preliminary data.</text>
</comment>
<sequence>MNLRELEAQAKAFAPMLKGVVDRAIEAFRGSLAKDLDDRDQRLRADVSKSLEGLSTDVDEIARAAAALITPPENGKDADLAQIQRTIAEEVAKLPKPADGASVTVEDVLPLIEKYVQAAVALMPVPKDGKDADPKQIQLTIAAELAKLPVPADGTSVTIDDVLPLIEVQVKNAVALLPVPKDGKDADLEQINRTIADEVAKLPKPADGVSVTVEDVLPLIEEQVSAAVAVIPLPKDGDSVSIEQVQVLVDKAVASALAGIEPPKAGEPGRDAAHIEIGPAIDPEKSYPRGSYAKHLGGLWRSFEATSGMRGWECIVDGVASLRVEQDGERGFKAVAQLSSGKTEEKALTLPVMIYRGVFTGASHTPGDTVTWGGSLWHCYEPTSDKPGELNSKGWRLAVKKGRDGKDGNHGKDLVKGVSIK</sequence>
<dbReference type="Proteomes" id="UP000050425">
    <property type="component" value="Unassembled WGS sequence"/>
</dbReference>
<dbReference type="EMBL" id="LJPT01000173">
    <property type="protein sequence ID" value="KPW43694.1"/>
    <property type="molecule type" value="Genomic_DNA"/>
</dbReference>
<gene>
    <name evidence="1" type="ORF">ALO88_101129</name>
</gene>
<name>A0A0N8QM36_9PSED</name>
<protein>
    <recommendedName>
        <fullName evidence="3">Phage portal protein</fullName>
    </recommendedName>
</protein>